<feature type="non-terminal residue" evidence="1">
    <location>
        <position position="76"/>
    </location>
</feature>
<proteinExistence type="predicted"/>
<gene>
    <name evidence="1" type="ORF">TELCIR_20885</name>
</gene>
<dbReference type="AlphaFoldDB" id="A0A2G9TIC8"/>
<keyword evidence="2" id="KW-1185">Reference proteome</keyword>
<dbReference type="Proteomes" id="UP000230423">
    <property type="component" value="Unassembled WGS sequence"/>
</dbReference>
<dbReference type="EMBL" id="KZ364279">
    <property type="protein sequence ID" value="PIO57695.1"/>
    <property type="molecule type" value="Genomic_DNA"/>
</dbReference>
<name>A0A2G9TIC8_TELCI</name>
<evidence type="ECO:0000313" key="1">
    <source>
        <dbReference type="EMBL" id="PIO57695.1"/>
    </source>
</evidence>
<protein>
    <submittedName>
        <fullName evidence="1">Uncharacterized protein</fullName>
    </submittedName>
</protein>
<sequence>CLTNELRVFFIADTHLLGDQRGHWFDKLRRLNDTDCLRDEDFDEDDPNRNDPYRPKWEALSKESTELLLQELEPRA</sequence>
<evidence type="ECO:0000313" key="2">
    <source>
        <dbReference type="Proteomes" id="UP000230423"/>
    </source>
</evidence>
<accession>A0A2G9TIC8</accession>
<organism evidence="1 2">
    <name type="scientific">Teladorsagia circumcincta</name>
    <name type="common">Brown stomach worm</name>
    <name type="synonym">Ostertagia circumcincta</name>
    <dbReference type="NCBI Taxonomy" id="45464"/>
    <lineage>
        <taxon>Eukaryota</taxon>
        <taxon>Metazoa</taxon>
        <taxon>Ecdysozoa</taxon>
        <taxon>Nematoda</taxon>
        <taxon>Chromadorea</taxon>
        <taxon>Rhabditida</taxon>
        <taxon>Rhabditina</taxon>
        <taxon>Rhabditomorpha</taxon>
        <taxon>Strongyloidea</taxon>
        <taxon>Trichostrongylidae</taxon>
        <taxon>Teladorsagia</taxon>
    </lineage>
</organism>
<reference evidence="1 2" key="1">
    <citation type="submission" date="2015-09" db="EMBL/GenBank/DDBJ databases">
        <title>Draft genome of the parasitic nematode Teladorsagia circumcincta isolate WARC Sus (inbred).</title>
        <authorList>
            <person name="Mitreva M."/>
        </authorList>
    </citation>
    <scope>NUCLEOTIDE SEQUENCE [LARGE SCALE GENOMIC DNA]</scope>
    <source>
        <strain evidence="1 2">S</strain>
    </source>
</reference>
<feature type="non-terminal residue" evidence="1">
    <location>
        <position position="1"/>
    </location>
</feature>
<dbReference type="OrthoDB" id="9984693at2759"/>